<dbReference type="EMBL" id="CP043504">
    <property type="protein sequence ID" value="QEO09797.1"/>
    <property type="molecule type" value="Genomic_DNA"/>
</dbReference>
<gene>
    <name evidence="2" type="ORF">FLP23_07140</name>
</gene>
<evidence type="ECO:0000313" key="2">
    <source>
        <dbReference type="EMBL" id="QEO09797.1"/>
    </source>
</evidence>
<organism evidence="2 3">
    <name type="scientific">Protaetiibacter larvae</name>
    <dbReference type="NCBI Taxonomy" id="2592654"/>
    <lineage>
        <taxon>Bacteria</taxon>
        <taxon>Bacillati</taxon>
        <taxon>Actinomycetota</taxon>
        <taxon>Actinomycetes</taxon>
        <taxon>Micrococcales</taxon>
        <taxon>Microbacteriaceae</taxon>
        <taxon>Protaetiibacter</taxon>
    </lineage>
</organism>
<sequence length="213" mass="21894">MSAERPQGPKQGIYLDAALAAVGERVEERIDRVVERRRRRTRALVAALAGTTLLGGAVTAAALTVGAQDAPAPSYHLESVRCVEGADDSGSSYFAVRYELADSDRGRVDAEALCLGARDRLVAAPELADASPARLLALAEQLIDAASTASAGAADAGSAGATVDAHPRSASFGVLSDPGYTPPTLATCGVDETRTVLFDSGLHAVCSRGESDE</sequence>
<keyword evidence="1" id="KW-0812">Transmembrane</keyword>
<reference evidence="2 3" key="1">
    <citation type="submission" date="2019-09" db="EMBL/GenBank/DDBJ databases">
        <title>Genome sequencing of strain KACC 19322.</title>
        <authorList>
            <person name="Heo J."/>
            <person name="Kim S.-J."/>
            <person name="Kim J.-S."/>
            <person name="Hong S.-B."/>
            <person name="Kwon S.-W."/>
        </authorList>
    </citation>
    <scope>NUCLEOTIDE SEQUENCE [LARGE SCALE GENOMIC DNA]</scope>
    <source>
        <strain evidence="2 3">KACC 19322</strain>
    </source>
</reference>
<keyword evidence="1" id="KW-0472">Membrane</keyword>
<evidence type="ECO:0000256" key="1">
    <source>
        <dbReference type="SAM" id="Phobius"/>
    </source>
</evidence>
<name>A0A5C1YA95_9MICO</name>
<dbReference type="AlphaFoldDB" id="A0A5C1YA95"/>
<dbReference type="RefSeq" id="WP_149325216.1">
    <property type="nucleotide sequence ID" value="NZ_CP043504.1"/>
</dbReference>
<protein>
    <submittedName>
        <fullName evidence="2">Uncharacterized protein</fullName>
    </submittedName>
</protein>
<evidence type="ECO:0000313" key="3">
    <source>
        <dbReference type="Proteomes" id="UP000322159"/>
    </source>
</evidence>
<dbReference type="Proteomes" id="UP000322159">
    <property type="component" value="Chromosome"/>
</dbReference>
<proteinExistence type="predicted"/>
<keyword evidence="3" id="KW-1185">Reference proteome</keyword>
<dbReference type="OrthoDB" id="9839534at2"/>
<feature type="transmembrane region" description="Helical" evidence="1">
    <location>
        <begin position="44"/>
        <end position="67"/>
    </location>
</feature>
<keyword evidence="1" id="KW-1133">Transmembrane helix</keyword>
<accession>A0A5C1YA95</accession>
<dbReference type="KEGG" id="lyk:FLP23_07140"/>